<sequence>MKQKKVKVKGIRYIAQSQNQDRGNNIEIKTEFTELEAIAMALLAIPSESAELLYLDSENTIKLVKKLVEKWDQKRKLKLQNGNESADKLTKAGIKRKQEVLIVSSWNRSMRMAPM</sequence>
<evidence type="ECO:0000313" key="2">
    <source>
        <dbReference type="Proteomes" id="UP000789901"/>
    </source>
</evidence>
<dbReference type="Proteomes" id="UP000789901">
    <property type="component" value="Unassembled WGS sequence"/>
</dbReference>
<gene>
    <name evidence="1" type="ORF">GMARGA_LOCUS4271</name>
</gene>
<comment type="caution">
    <text evidence="1">The sequence shown here is derived from an EMBL/GenBank/DDBJ whole genome shotgun (WGS) entry which is preliminary data.</text>
</comment>
<dbReference type="EMBL" id="CAJVQB010001655">
    <property type="protein sequence ID" value="CAG8544942.1"/>
    <property type="molecule type" value="Genomic_DNA"/>
</dbReference>
<proteinExistence type="predicted"/>
<dbReference type="SUPFAM" id="SSF53098">
    <property type="entry name" value="Ribonuclease H-like"/>
    <property type="match status" value="1"/>
</dbReference>
<dbReference type="InterPro" id="IPR012337">
    <property type="entry name" value="RNaseH-like_sf"/>
</dbReference>
<protein>
    <submittedName>
        <fullName evidence="1">41671_t:CDS:1</fullName>
    </submittedName>
</protein>
<reference evidence="1 2" key="1">
    <citation type="submission" date="2021-06" db="EMBL/GenBank/DDBJ databases">
        <authorList>
            <person name="Kallberg Y."/>
            <person name="Tangrot J."/>
            <person name="Rosling A."/>
        </authorList>
    </citation>
    <scope>NUCLEOTIDE SEQUENCE [LARGE SCALE GENOMIC DNA]</scope>
    <source>
        <strain evidence="1 2">120-4 pot B 10/14</strain>
    </source>
</reference>
<accession>A0ABM8W7E0</accession>
<name>A0ABM8W7E0_GIGMA</name>
<keyword evidence="2" id="KW-1185">Reference proteome</keyword>
<evidence type="ECO:0000313" key="1">
    <source>
        <dbReference type="EMBL" id="CAG8544942.1"/>
    </source>
</evidence>
<organism evidence="1 2">
    <name type="scientific">Gigaspora margarita</name>
    <dbReference type="NCBI Taxonomy" id="4874"/>
    <lineage>
        <taxon>Eukaryota</taxon>
        <taxon>Fungi</taxon>
        <taxon>Fungi incertae sedis</taxon>
        <taxon>Mucoromycota</taxon>
        <taxon>Glomeromycotina</taxon>
        <taxon>Glomeromycetes</taxon>
        <taxon>Diversisporales</taxon>
        <taxon>Gigasporaceae</taxon>
        <taxon>Gigaspora</taxon>
    </lineage>
</organism>